<evidence type="ECO:0000256" key="1">
    <source>
        <dbReference type="SAM" id="MobiDB-lite"/>
    </source>
</evidence>
<evidence type="ECO:0000256" key="2">
    <source>
        <dbReference type="SAM" id="Phobius"/>
    </source>
</evidence>
<dbReference type="Proteomes" id="UP001204445">
    <property type="component" value="Unassembled WGS sequence"/>
</dbReference>
<dbReference type="EMBL" id="JANUCT010000002">
    <property type="protein sequence ID" value="MCS3902407.1"/>
    <property type="molecule type" value="Genomic_DNA"/>
</dbReference>
<keyword evidence="4" id="KW-1185">Reference proteome</keyword>
<dbReference type="RefSeq" id="WP_259053923.1">
    <property type="nucleotide sequence ID" value="NZ_JANUCT010000002.1"/>
</dbReference>
<keyword evidence="2" id="KW-0812">Transmembrane</keyword>
<feature type="transmembrane region" description="Helical" evidence="2">
    <location>
        <begin position="12"/>
        <end position="31"/>
    </location>
</feature>
<feature type="region of interest" description="Disordered" evidence="1">
    <location>
        <begin position="56"/>
        <end position="79"/>
    </location>
</feature>
<name>A0AAE3HK75_9GAMM</name>
<accession>A0AAE3HK75</accession>
<proteinExistence type="predicted"/>
<dbReference type="AlphaFoldDB" id="A0AAE3HK75"/>
<reference evidence="3" key="1">
    <citation type="submission" date="2022-08" db="EMBL/GenBank/DDBJ databases">
        <title>Genomic Encyclopedia of Type Strains, Phase III (KMG-III): the genomes of soil and plant-associated and newly described type strains.</title>
        <authorList>
            <person name="Whitman W."/>
        </authorList>
    </citation>
    <scope>NUCLEOTIDE SEQUENCE</scope>
    <source>
        <strain evidence="3">HMT 1</strain>
    </source>
</reference>
<organism evidence="3 4">
    <name type="scientific">Methylohalomonas lacus</name>
    <dbReference type="NCBI Taxonomy" id="398773"/>
    <lineage>
        <taxon>Bacteria</taxon>
        <taxon>Pseudomonadati</taxon>
        <taxon>Pseudomonadota</taxon>
        <taxon>Gammaproteobacteria</taxon>
        <taxon>Methylohalomonadales</taxon>
        <taxon>Methylohalomonadaceae</taxon>
        <taxon>Methylohalomonas</taxon>
    </lineage>
</organism>
<protein>
    <recommendedName>
        <fullName evidence="5">Carbohydrate porin</fullName>
    </recommendedName>
</protein>
<sequence length="509" mass="56862">MIIYKKPEMHRLGVFFGNFCLLLLFPIAAVANETNAEILEELRALKERVGELEQKLEQAEQKVAEHESGPATDENNEPQQLRVIQIEDDEGAGGIDDESIASDSDMDVVDTDMKELASTLETRILLGSTYRSEVEDLVTTKAQQVYAQREAQKAENTIRVHGALRTQFSFEDFNAGNRDRGGDFDFDTFRINLDGAIGDVLLSGEYRFYQYMDVIHHGWVGYNFTDKLQGQVGIHQVPFGVLPFNSHNYFFSSNYYLGLEDDYDMGVKFIYDDSPWNLQAAFYKNDEQGGVDGFVDNRADRYSYDVVGGGNAIDGQGNLIGAQELGETNTFNARAAYRFEHAEDHVTEIGVSGQYGDLHDGTNSVGDNHAYAIHLDGFYDRWNVQLQAARQEYDLDSGADVMTVGAYSFFDTIPAETSVYTANVSYSKPVNFGPVSNVTFYNDYSLVTDKPANLDDTWMNVTGFSLSAGGLFAYFDFVMARNQPFIGGSLAGDDDGTNSRFNINLGYYF</sequence>
<comment type="caution">
    <text evidence="3">The sequence shown here is derived from an EMBL/GenBank/DDBJ whole genome shotgun (WGS) entry which is preliminary data.</text>
</comment>
<feature type="compositionally biased region" description="Basic and acidic residues" evidence="1">
    <location>
        <begin position="56"/>
        <end position="68"/>
    </location>
</feature>
<evidence type="ECO:0000313" key="4">
    <source>
        <dbReference type="Proteomes" id="UP001204445"/>
    </source>
</evidence>
<gene>
    <name evidence="3" type="ORF">J2T55_000403</name>
</gene>
<keyword evidence="2" id="KW-0472">Membrane</keyword>
<keyword evidence="2" id="KW-1133">Transmembrane helix</keyword>
<evidence type="ECO:0008006" key="5">
    <source>
        <dbReference type="Google" id="ProtNLM"/>
    </source>
</evidence>
<evidence type="ECO:0000313" key="3">
    <source>
        <dbReference type="EMBL" id="MCS3902407.1"/>
    </source>
</evidence>